<evidence type="ECO:0000313" key="4">
    <source>
        <dbReference type="Proteomes" id="UP000255091"/>
    </source>
</evidence>
<evidence type="ECO:0000313" key="3">
    <source>
        <dbReference type="EMBL" id="SUK41083.1"/>
    </source>
</evidence>
<dbReference type="GO" id="GO:0005576">
    <property type="term" value="C:extracellular region"/>
    <property type="evidence" value="ECO:0007669"/>
    <property type="project" value="InterPro"/>
</dbReference>
<reference evidence="3 4" key="1">
    <citation type="submission" date="2018-06" db="EMBL/GenBank/DDBJ databases">
        <authorList>
            <consortium name="Pathogen Informatics"/>
            <person name="Doyle S."/>
        </authorList>
    </citation>
    <scope>NUCLEOTIDE SEQUENCE [LARGE SCALE GENOMIC DNA]</scope>
    <source>
        <strain evidence="3 4">NCTC6133</strain>
    </source>
</reference>
<dbReference type="Proteomes" id="UP000255091">
    <property type="component" value="Unassembled WGS sequence"/>
</dbReference>
<evidence type="ECO:0000259" key="2">
    <source>
        <dbReference type="Pfam" id="PF07968"/>
    </source>
</evidence>
<feature type="domain" description="Leukocidin/Hemolysin toxin" evidence="2">
    <location>
        <begin position="44"/>
        <end position="78"/>
    </location>
</feature>
<accession>A0A380DR71</accession>
<dbReference type="GO" id="GO:0051715">
    <property type="term" value="P:cytolysis in another organism"/>
    <property type="evidence" value="ECO:0007669"/>
    <property type="project" value="InterPro"/>
</dbReference>
<protein>
    <submittedName>
        <fullName evidence="3">Alpha-hemolysin</fullName>
    </submittedName>
</protein>
<dbReference type="AlphaFoldDB" id="A0A380DR71"/>
<keyword evidence="1" id="KW-0732">Signal</keyword>
<dbReference type="Pfam" id="PF07968">
    <property type="entry name" value="Leukocidin"/>
    <property type="match status" value="1"/>
</dbReference>
<organism evidence="3 4">
    <name type="scientific">Staphylococcus aureus</name>
    <dbReference type="NCBI Taxonomy" id="1280"/>
    <lineage>
        <taxon>Bacteria</taxon>
        <taxon>Bacillati</taxon>
        <taxon>Bacillota</taxon>
        <taxon>Bacilli</taxon>
        <taxon>Bacillales</taxon>
        <taxon>Staphylococcaceae</taxon>
        <taxon>Staphylococcus</taxon>
    </lineage>
</organism>
<dbReference type="InterPro" id="IPR016183">
    <property type="entry name" value="Leukocidin/Hemolysin_toxin"/>
</dbReference>
<gene>
    <name evidence="3" type="primary">hly_2</name>
    <name evidence="3" type="ORF">NCTC6133_01397</name>
</gene>
<dbReference type="SUPFAM" id="SSF56959">
    <property type="entry name" value="Leukocidin-like"/>
    <property type="match status" value="1"/>
</dbReference>
<proteinExistence type="predicted"/>
<evidence type="ECO:0000256" key="1">
    <source>
        <dbReference type="ARBA" id="ARBA00022729"/>
    </source>
</evidence>
<dbReference type="InterPro" id="IPR036435">
    <property type="entry name" value="Leukocidin/porin_MspA_sf"/>
</dbReference>
<dbReference type="EMBL" id="UHAP01000001">
    <property type="protein sequence ID" value="SUK41083.1"/>
    <property type="molecule type" value="Genomic_DNA"/>
</dbReference>
<sequence>MNPVANAADSDINIKTGTTDIGSNTTVKTGDLVTYDKENGMHKKVFYSFIDDKNHNKKLLVIRTKGTIAGQYRVYSEEVLTKVV</sequence>
<name>A0A380DR71_STAAU</name>
<dbReference type="Gene3D" id="2.70.240.10">
    <property type="entry name" value="Leukocidin/porin MspA"/>
    <property type="match status" value="1"/>
</dbReference>